<name>F9ZZM9_METMM</name>
<evidence type="ECO:0000313" key="3">
    <source>
        <dbReference type="Proteomes" id="UP000008888"/>
    </source>
</evidence>
<reference key="2">
    <citation type="submission" date="2011-05" db="EMBL/GenBank/DDBJ databases">
        <title>Complete genome sequence of the aerobic marine methanotroph Methylomonas methanica MC09.</title>
        <authorList>
            <person name="Boden R."/>
            <person name="Cunliffe M."/>
            <person name="Scanlan J."/>
            <person name="Moussard H."/>
            <person name="Kits K.D."/>
            <person name="Klotz M."/>
            <person name="Jetten M."/>
            <person name="Vuilleumier S."/>
            <person name="Han J."/>
            <person name="Peters L."/>
            <person name="Mikhailova N."/>
            <person name="Teshima H."/>
            <person name="Tapia R."/>
            <person name="Kyrpides N."/>
            <person name="Ivanova N."/>
            <person name="Pagani I."/>
            <person name="Cheng J.-F."/>
            <person name="Goodwin L."/>
            <person name="Han C."/>
            <person name="Hauser L."/>
            <person name="Land M."/>
            <person name="Lapidus A."/>
            <person name="Lucas S."/>
            <person name="Pitluck S."/>
            <person name="Woyke T."/>
            <person name="Stein L.Y."/>
            <person name="Murrell C."/>
        </authorList>
    </citation>
    <scope>NUCLEOTIDE SEQUENCE</scope>
    <source>
        <strain>MC09</strain>
    </source>
</reference>
<accession>F9ZZM9</accession>
<organism evidence="2 3">
    <name type="scientific">Methylomonas methanica (strain DSM 25384 / MC09)</name>
    <dbReference type="NCBI Taxonomy" id="857087"/>
    <lineage>
        <taxon>Bacteria</taxon>
        <taxon>Pseudomonadati</taxon>
        <taxon>Pseudomonadota</taxon>
        <taxon>Gammaproteobacteria</taxon>
        <taxon>Methylococcales</taxon>
        <taxon>Methylococcaceae</taxon>
        <taxon>Methylomonas</taxon>
    </lineage>
</organism>
<dbReference type="Proteomes" id="UP000008888">
    <property type="component" value="Chromosome"/>
</dbReference>
<dbReference type="AlphaFoldDB" id="F9ZZM9"/>
<dbReference type="KEGG" id="mmt:Metme_0239"/>
<protein>
    <submittedName>
        <fullName evidence="2">Uncharacterized protein</fullName>
    </submittedName>
</protein>
<feature type="signal peptide" evidence="1">
    <location>
        <begin position="1"/>
        <end position="25"/>
    </location>
</feature>
<dbReference type="HOGENOM" id="CLU_094914_0_0_6"/>
<reference evidence="2 3" key="1">
    <citation type="journal article" date="2011" name="J. Bacteriol.">
        <title>Complete Genome Sequence of the Aerobic Marine Methanotroph Methylomonas methanica MC09.</title>
        <authorList>
            <person name="Boden R."/>
            <person name="Cunliffe M."/>
            <person name="Scanlan J."/>
            <person name="Moussard H."/>
            <person name="Kits K.D."/>
            <person name="Klotz M.G."/>
            <person name="Jetten M.S."/>
            <person name="Vuilleumier S."/>
            <person name="Han J."/>
            <person name="Peters L."/>
            <person name="Mikhailova N."/>
            <person name="Teshima H."/>
            <person name="Tapia R."/>
            <person name="Kyrpides N."/>
            <person name="Ivanova N."/>
            <person name="Pagani I."/>
            <person name="Cheng J.F."/>
            <person name="Goodwin L."/>
            <person name="Han C."/>
            <person name="Hauser L."/>
            <person name="Land M.L."/>
            <person name="Lapidus A."/>
            <person name="Lucas S."/>
            <person name="Pitluck S."/>
            <person name="Woyke T."/>
            <person name="Stein L."/>
            <person name="Murrell J.C."/>
        </authorList>
    </citation>
    <scope>NUCLEOTIDE SEQUENCE [LARGE SCALE GENOMIC DNA]</scope>
    <source>
        <strain evidence="2 3">MC09</strain>
    </source>
</reference>
<dbReference type="InterPro" id="IPR019734">
    <property type="entry name" value="TPR_rpt"/>
</dbReference>
<gene>
    <name evidence="2" type="ordered locus">Metme_0239</name>
</gene>
<dbReference type="Gene3D" id="1.25.40.10">
    <property type="entry name" value="Tetratricopeptide repeat domain"/>
    <property type="match status" value="1"/>
</dbReference>
<evidence type="ECO:0000256" key="1">
    <source>
        <dbReference type="SAM" id="SignalP"/>
    </source>
</evidence>
<dbReference type="InterPro" id="IPR011990">
    <property type="entry name" value="TPR-like_helical_dom_sf"/>
</dbReference>
<reference evidence="3" key="3">
    <citation type="submission" date="2011-05" db="EMBL/GenBank/DDBJ databases">
        <title>Complete sequence of Methylomonas methanica MC09.</title>
        <authorList>
            <consortium name="US DOE Joint Genome Institute"/>
            <person name="Lucas S."/>
            <person name="Han J."/>
            <person name="Lapidus A."/>
            <person name="Cheng J.-F."/>
            <person name="Goodwin L."/>
            <person name="Pitluck S."/>
            <person name="Peters L."/>
            <person name="Mikhailova N."/>
            <person name="Teshima H."/>
            <person name="Han C."/>
            <person name="Tapia R."/>
            <person name="Land M."/>
            <person name="Hauser L."/>
            <person name="Kyrpides N."/>
            <person name="Ivanova N."/>
            <person name="Pagani I."/>
            <person name="Stein L."/>
            <person name="Woyke T."/>
        </authorList>
    </citation>
    <scope>NUCLEOTIDE SEQUENCE [LARGE SCALE GENOMIC DNA]</scope>
    <source>
        <strain evidence="3">MC09</strain>
    </source>
</reference>
<dbReference type="Pfam" id="PF13181">
    <property type="entry name" value="TPR_8"/>
    <property type="match status" value="1"/>
</dbReference>
<keyword evidence="3" id="KW-1185">Reference proteome</keyword>
<dbReference type="EMBL" id="CP002738">
    <property type="protein sequence ID" value="AEF98688.1"/>
    <property type="molecule type" value="Genomic_DNA"/>
</dbReference>
<dbReference type="RefSeq" id="WP_013816961.1">
    <property type="nucleotide sequence ID" value="NC_015572.1"/>
</dbReference>
<dbReference type="Pfam" id="PF14559">
    <property type="entry name" value="TPR_19"/>
    <property type="match status" value="1"/>
</dbReference>
<sequence>MLYILCMYRATIVVFLLLFSAQLQASDLNASIASLESAWAAAYYQNDEARQKQAYPELLKKAAELVSRYPNAAEPKIWQATVMSTNAAFESSLSALSTLEKAKKLLEEAISIDPKALDGAAYVTLGTLYYMLPGWPVSFGDDDMAEQLLKASLEINPDGIDANYFYADFLLRQDRATEAEAFFRKATQAPVRKQQAFADTQLQNEARLALAHTQQRKANTGKNKFQSLFTTAAVNSH</sequence>
<evidence type="ECO:0000313" key="2">
    <source>
        <dbReference type="EMBL" id="AEF98688.1"/>
    </source>
</evidence>
<feature type="chain" id="PRO_5003392800" evidence="1">
    <location>
        <begin position="26"/>
        <end position="237"/>
    </location>
</feature>
<dbReference type="STRING" id="857087.Metme_0239"/>
<proteinExistence type="predicted"/>
<dbReference type="eggNOG" id="COG3063">
    <property type="taxonomic scope" value="Bacteria"/>
</dbReference>
<dbReference type="SUPFAM" id="SSF48452">
    <property type="entry name" value="TPR-like"/>
    <property type="match status" value="1"/>
</dbReference>
<keyword evidence="1" id="KW-0732">Signal</keyword>